<dbReference type="GO" id="GO:0097361">
    <property type="term" value="C:cytosolic [4Fe-4S] assembly targeting complex"/>
    <property type="evidence" value="ECO:0007669"/>
    <property type="project" value="UniProtKB-UniRule"/>
</dbReference>
<dbReference type="PANTHER" id="PTHR12891:SF0">
    <property type="entry name" value="MMS19 NUCLEOTIDE EXCISION REPAIR PROTEIN HOMOLOG"/>
    <property type="match status" value="1"/>
</dbReference>
<keyword evidence="2" id="KW-1185">Reference proteome</keyword>
<dbReference type="Gene3D" id="1.25.10.10">
    <property type="entry name" value="Leucine-rich Repeat Variant"/>
    <property type="match status" value="1"/>
</dbReference>
<protein>
    <recommendedName>
        <fullName evidence="1">MMS19 nucleotide excision repair protein</fullName>
    </recommendedName>
</protein>
<dbReference type="InterPro" id="IPR011989">
    <property type="entry name" value="ARM-like"/>
</dbReference>
<dbReference type="PANTHER" id="PTHR12891">
    <property type="entry name" value="DNA REPAIR/TRANSCRIPTION PROTEIN MET18/MMS19"/>
    <property type="match status" value="1"/>
</dbReference>
<dbReference type="GO" id="GO:0016226">
    <property type="term" value="P:iron-sulfur cluster assembly"/>
    <property type="evidence" value="ECO:0007669"/>
    <property type="project" value="UniProtKB-UniRule"/>
</dbReference>
<keyword evidence="1" id="KW-0206">Cytoskeleton</keyword>
<comment type="subunit">
    <text evidence="1">Component of the CIA complex.</text>
</comment>
<evidence type="ECO:0000313" key="3">
    <source>
        <dbReference type="WBParaSite" id="L893_g9215.t1"/>
    </source>
</evidence>
<evidence type="ECO:0000256" key="1">
    <source>
        <dbReference type="RuleBase" id="RU367072"/>
    </source>
</evidence>
<dbReference type="GO" id="GO:0051604">
    <property type="term" value="P:protein maturation"/>
    <property type="evidence" value="ECO:0007669"/>
    <property type="project" value="UniProtKB-UniRule"/>
</dbReference>
<dbReference type="InterPro" id="IPR016024">
    <property type="entry name" value="ARM-type_fold"/>
</dbReference>
<comment type="function">
    <text evidence="1">Key component of the cytosolic iron-sulfur protein assembly (CIA) complex, a multiprotein complex that mediates the incorporation of iron-sulfur cluster into apoproteins specifically involved in DNA metabolism and genomic integrity. In the CIA complex, MMS19 acts as an adapter between early-acting CIA components and a subset of cellular target iron-sulfur proteins.</text>
</comment>
<reference evidence="3" key="1">
    <citation type="submission" date="2016-11" db="UniProtKB">
        <authorList>
            <consortium name="WormBaseParasite"/>
        </authorList>
    </citation>
    <scope>IDENTIFICATION</scope>
</reference>
<comment type="similarity">
    <text evidence="1">Belongs to the MET18/MMS19 family.</text>
</comment>
<evidence type="ECO:0000313" key="2">
    <source>
        <dbReference type="Proteomes" id="UP000095287"/>
    </source>
</evidence>
<keyword evidence="1" id="KW-0539">Nucleus</keyword>
<proteinExistence type="inferred from homology"/>
<dbReference type="AlphaFoldDB" id="A0A1I8AT60"/>
<dbReference type="GO" id="GO:0005634">
    <property type="term" value="C:nucleus"/>
    <property type="evidence" value="ECO:0007669"/>
    <property type="project" value="UniProtKB-SubCell"/>
</dbReference>
<keyword evidence="1" id="KW-0234">DNA repair</keyword>
<accession>A0A1I8AT60</accession>
<dbReference type="WBParaSite" id="L893_g9215.t1">
    <property type="protein sequence ID" value="L893_g9215.t1"/>
    <property type="gene ID" value="L893_g9215"/>
</dbReference>
<dbReference type="GO" id="GO:0005819">
    <property type="term" value="C:spindle"/>
    <property type="evidence" value="ECO:0007669"/>
    <property type="project" value="UniProtKB-SubCell"/>
</dbReference>
<name>A0A1I8AT60_9BILA</name>
<comment type="subcellular location">
    <subcellularLocation>
        <location evidence="1">Cytoplasm</location>
        <location evidence="1">Cytoskeleton</location>
        <location evidence="1">Spindle</location>
    </subcellularLocation>
    <subcellularLocation>
        <location evidence="1">Nucleus</location>
    </subcellularLocation>
</comment>
<keyword evidence="1" id="KW-0227">DNA damage</keyword>
<dbReference type="GO" id="GO:0006281">
    <property type="term" value="P:DNA repair"/>
    <property type="evidence" value="ECO:0007669"/>
    <property type="project" value="UniProtKB-UniRule"/>
</dbReference>
<dbReference type="InterPro" id="IPR039920">
    <property type="entry name" value="MMS19"/>
</dbReference>
<sequence>MLWRQRIFCQLVPLIMEKFRVVDKENSGILNVYFSLICPLLDIARGVPAVLSSEFKMLLPMFTEALKAEFYPSDLQVFFAGVLSLLKLAPLEGVPHDQLKAVCYGLAKVIKEQNSVNICLIALECLDTLVKRGPKERLVPFYSRVITSLVAALASSKRVVRKAAAETRNKWELIITV</sequence>
<dbReference type="Proteomes" id="UP000095287">
    <property type="component" value="Unplaced"/>
</dbReference>
<dbReference type="SUPFAM" id="SSF48371">
    <property type="entry name" value="ARM repeat"/>
    <property type="match status" value="1"/>
</dbReference>
<keyword evidence="1" id="KW-0963">Cytoplasm</keyword>
<organism evidence="2 3">
    <name type="scientific">Steinernema glaseri</name>
    <dbReference type="NCBI Taxonomy" id="37863"/>
    <lineage>
        <taxon>Eukaryota</taxon>
        <taxon>Metazoa</taxon>
        <taxon>Ecdysozoa</taxon>
        <taxon>Nematoda</taxon>
        <taxon>Chromadorea</taxon>
        <taxon>Rhabditida</taxon>
        <taxon>Tylenchina</taxon>
        <taxon>Panagrolaimomorpha</taxon>
        <taxon>Strongyloidoidea</taxon>
        <taxon>Steinernematidae</taxon>
        <taxon>Steinernema</taxon>
    </lineage>
</organism>